<dbReference type="STRING" id="999422.HMPREF9944_00177"/>
<dbReference type="PATRIC" id="fig|999422.3.peg.166"/>
<dbReference type="EMBL" id="AGEK01000011">
    <property type="protein sequence ID" value="EHO74328.1"/>
    <property type="molecule type" value="Genomic_DNA"/>
</dbReference>
<organism evidence="1 2">
    <name type="scientific">Segatella maculosa OT 289</name>
    <dbReference type="NCBI Taxonomy" id="999422"/>
    <lineage>
        <taxon>Bacteria</taxon>
        <taxon>Pseudomonadati</taxon>
        <taxon>Bacteroidota</taxon>
        <taxon>Bacteroidia</taxon>
        <taxon>Bacteroidales</taxon>
        <taxon>Prevotellaceae</taxon>
        <taxon>Segatella</taxon>
    </lineage>
</organism>
<keyword evidence="2" id="KW-1185">Reference proteome</keyword>
<comment type="caution">
    <text evidence="1">The sequence shown here is derived from an EMBL/GenBank/DDBJ whole genome shotgun (WGS) entry which is preliminary data.</text>
</comment>
<evidence type="ECO:0000313" key="2">
    <source>
        <dbReference type="Proteomes" id="UP000003167"/>
    </source>
</evidence>
<gene>
    <name evidence="1" type="ORF">HMPREF9944_00177</name>
</gene>
<dbReference type="AlphaFoldDB" id="H1HJ44"/>
<reference evidence="1 2" key="1">
    <citation type="submission" date="2011-12" db="EMBL/GenBank/DDBJ databases">
        <title>The Genome Sequence of Prevotella maculosa OT 289.</title>
        <authorList>
            <consortium name="The Broad Institute Genome Sequencing Platform"/>
            <person name="Earl A."/>
            <person name="Ward D."/>
            <person name="Feldgarden M."/>
            <person name="Gevers D."/>
            <person name="Izard J."/>
            <person name="Blanton J.M."/>
            <person name="Mathney J."/>
            <person name="Tanner A.C."/>
            <person name="Dewhirst F.E."/>
            <person name="Young S.K."/>
            <person name="Zeng Q."/>
            <person name="Gargeya S."/>
            <person name="Fitzgerald M."/>
            <person name="Haas B."/>
            <person name="Abouelleil A."/>
            <person name="Alvarado L."/>
            <person name="Arachchi H.M."/>
            <person name="Berlin A."/>
            <person name="Chapman S.B."/>
            <person name="Gearin G."/>
            <person name="Goldberg J."/>
            <person name="Griggs A."/>
            <person name="Gujja S."/>
            <person name="Hansen M."/>
            <person name="Heiman D."/>
            <person name="Howarth C."/>
            <person name="Larimer J."/>
            <person name="Lui A."/>
            <person name="MacDonald P.J.P."/>
            <person name="McCowen C."/>
            <person name="Montmayeur A."/>
            <person name="Murphy C."/>
            <person name="Neiman D."/>
            <person name="Pearson M."/>
            <person name="Priest M."/>
            <person name="Roberts A."/>
            <person name="Saif S."/>
            <person name="Shea T."/>
            <person name="Sisk P."/>
            <person name="Stolte C."/>
            <person name="Sykes S."/>
            <person name="Wortman J."/>
            <person name="Nusbaum C."/>
            <person name="Birren B."/>
        </authorList>
    </citation>
    <scope>NUCLEOTIDE SEQUENCE [LARGE SCALE GENOMIC DNA]</scope>
    <source>
        <strain evidence="1 2">OT 289</strain>
    </source>
</reference>
<proteinExistence type="predicted"/>
<evidence type="ECO:0000313" key="1">
    <source>
        <dbReference type="EMBL" id="EHO74328.1"/>
    </source>
</evidence>
<dbReference type="HOGENOM" id="CLU_078434_0_0_10"/>
<sequence>MDYYFEIAEHYIKISQLDGNIPLLSLLPSFQPFLCDAVSDEELLFSFTIDNHLKAVDKSRRHPIRTFDTGNGDTVVDKLSDGGYQYVVKNINRDACALLICDKDFRTCSCTLNGSLNMQSFGLNNALMLTMAFAGSKRDTVLIHASLVRNNDYGYAFIAKSGTGKSTHVSLWLRFIPDCDLMNDDNPIIRLINGTPYIYGSPWSGKTPCYRKVKARLGAITQIARARENSIERLSVVNAFATLLPSCSSMKWDADIFNHICSIVSDIMAQTPIYTLHCRADRHAADLCHQTITAE</sequence>
<dbReference type="RefSeq" id="WP_008563774.1">
    <property type="nucleotide sequence ID" value="NZ_JH594500.1"/>
</dbReference>
<protein>
    <recommendedName>
        <fullName evidence="3">Phosphoenolpyruvate carboxykinase</fullName>
    </recommendedName>
</protein>
<dbReference type="SUPFAM" id="SSF53795">
    <property type="entry name" value="PEP carboxykinase-like"/>
    <property type="match status" value="1"/>
</dbReference>
<name>H1HJ44_9BACT</name>
<dbReference type="OrthoDB" id="384098at2"/>
<dbReference type="Proteomes" id="UP000003167">
    <property type="component" value="Unassembled WGS sequence"/>
</dbReference>
<accession>H1HJ44</accession>
<evidence type="ECO:0008006" key="3">
    <source>
        <dbReference type="Google" id="ProtNLM"/>
    </source>
</evidence>